<dbReference type="GO" id="GO:0000160">
    <property type="term" value="P:phosphorelay signal transduction system"/>
    <property type="evidence" value="ECO:0007669"/>
    <property type="project" value="InterPro"/>
</dbReference>
<comment type="caution">
    <text evidence="4">The sequence shown here is derived from an EMBL/GenBank/DDBJ whole genome shotgun (WGS) entry which is preliminary data.</text>
</comment>
<gene>
    <name evidence="4" type="ORF">UW26_C0015G0012</name>
</gene>
<evidence type="ECO:0000256" key="2">
    <source>
        <dbReference type="PROSITE-ProRule" id="PRU00169"/>
    </source>
</evidence>
<name>A0A0G1J3R1_9BACT</name>
<dbReference type="EMBL" id="LCHQ01000015">
    <property type="protein sequence ID" value="KKT38647.1"/>
    <property type="molecule type" value="Genomic_DNA"/>
</dbReference>
<evidence type="ECO:0000313" key="4">
    <source>
        <dbReference type="EMBL" id="KKT38647.1"/>
    </source>
</evidence>
<keyword evidence="4" id="KW-0808">Transferase</keyword>
<protein>
    <submittedName>
        <fullName evidence="4">Signal transduction histidine kinase</fullName>
    </submittedName>
</protein>
<evidence type="ECO:0000259" key="3">
    <source>
        <dbReference type="PROSITE" id="PS50110"/>
    </source>
</evidence>
<dbReference type="AlphaFoldDB" id="A0A0G1J3R1"/>
<keyword evidence="1 2" id="KW-0597">Phosphoprotein</keyword>
<dbReference type="InterPro" id="IPR011006">
    <property type="entry name" value="CheY-like_superfamily"/>
</dbReference>
<proteinExistence type="predicted"/>
<feature type="domain" description="Response regulatory" evidence="3">
    <location>
        <begin position="1"/>
        <end position="98"/>
    </location>
</feature>
<feature type="non-terminal residue" evidence="4">
    <location>
        <position position="1"/>
    </location>
</feature>
<dbReference type="InterPro" id="IPR050595">
    <property type="entry name" value="Bact_response_regulator"/>
</dbReference>
<evidence type="ECO:0000256" key="1">
    <source>
        <dbReference type="ARBA" id="ARBA00022553"/>
    </source>
</evidence>
<feature type="modified residue" description="4-aspartylphosphate" evidence="2">
    <location>
        <position position="27"/>
    </location>
</feature>
<reference evidence="4 5" key="1">
    <citation type="journal article" date="2015" name="Nature">
        <title>rRNA introns, odd ribosomes, and small enigmatic genomes across a large radiation of phyla.</title>
        <authorList>
            <person name="Brown C.T."/>
            <person name="Hug L.A."/>
            <person name="Thomas B.C."/>
            <person name="Sharon I."/>
            <person name="Castelle C.J."/>
            <person name="Singh A."/>
            <person name="Wilkins M.J."/>
            <person name="Williams K.H."/>
            <person name="Banfield J.F."/>
        </authorList>
    </citation>
    <scope>NUCLEOTIDE SEQUENCE [LARGE SCALE GENOMIC DNA]</scope>
</reference>
<dbReference type="InterPro" id="IPR001789">
    <property type="entry name" value="Sig_transdc_resp-reg_receiver"/>
</dbReference>
<dbReference type="Proteomes" id="UP000034097">
    <property type="component" value="Unassembled WGS sequence"/>
</dbReference>
<dbReference type="PANTHER" id="PTHR44591:SF23">
    <property type="entry name" value="CHEY SUBFAMILY"/>
    <property type="match status" value="1"/>
</dbReference>
<dbReference type="PANTHER" id="PTHR44591">
    <property type="entry name" value="STRESS RESPONSE REGULATOR PROTEIN 1"/>
    <property type="match status" value="1"/>
</dbReference>
<accession>A0A0G1J3R1</accession>
<dbReference type="Pfam" id="PF00072">
    <property type="entry name" value="Response_reg"/>
    <property type="match status" value="1"/>
</dbReference>
<dbReference type="SUPFAM" id="SSF52172">
    <property type="entry name" value="CheY-like"/>
    <property type="match status" value="1"/>
</dbReference>
<sequence>YELRFETDGESGLKAALNWQADIILLDIFLPGRLNGLDVLQAIRKENKLVKVPIFVVTNLPDAIDKVMHLGATKCSMKTDVDLNSVAEDIEELLAKAS</sequence>
<dbReference type="GO" id="GO:0016301">
    <property type="term" value="F:kinase activity"/>
    <property type="evidence" value="ECO:0007669"/>
    <property type="project" value="UniProtKB-KW"/>
</dbReference>
<organism evidence="4 5">
    <name type="scientific">Candidatus Collierbacteria bacterium GW2011_GWF1_44_12</name>
    <dbReference type="NCBI Taxonomy" id="1618402"/>
    <lineage>
        <taxon>Bacteria</taxon>
        <taxon>Candidatus Collieribacteriota</taxon>
    </lineage>
</organism>
<dbReference type="PROSITE" id="PS50110">
    <property type="entry name" value="RESPONSE_REGULATORY"/>
    <property type="match status" value="1"/>
</dbReference>
<dbReference type="Gene3D" id="3.40.50.2300">
    <property type="match status" value="1"/>
</dbReference>
<evidence type="ECO:0000313" key="5">
    <source>
        <dbReference type="Proteomes" id="UP000034097"/>
    </source>
</evidence>
<keyword evidence="4" id="KW-0418">Kinase</keyword>